<dbReference type="Gene3D" id="3.40.50.1820">
    <property type="entry name" value="alpha/beta hydrolase"/>
    <property type="match status" value="1"/>
</dbReference>
<name>F4L061_HALH1</name>
<keyword evidence="1 3" id="KW-0378">Hydrolase</keyword>
<sequence>MQKFILLASILAFLLCNCSKETFEVDTASKTFFHVKNGDYLIPVLLRGNTASKKIILYVQGGPAGNTLDFATVDYPEWKNTLEKDYAIAYYEQRGTGNRQGNFDFGQNILQTYIEDLHKVAAFLKKAYGAEIIMMGHSFGGGLTLRYMIEYGQSGIPQKYIALNAPVTTDVSTASLRWQFRRAFLFNTAKLEISRNRKVERWNEVLQWLEKTPVIERIPGDAPFQLMQQWNEYVEELVYPNYPEKTVQVRDYLKAFFFSPYNPIPAYLRKDFEDKGIGSLILQEEENYVLINRLAKIDQQAVLLITGRYDDICVPEELSYVFEKIPSPKKQLKIIDEAGHDSFLHRASEFNQTLKAFIQ</sequence>
<proteinExistence type="predicted"/>
<accession>F4L061</accession>
<reference key="2">
    <citation type="submission" date="2011-04" db="EMBL/GenBank/DDBJ databases">
        <title>Complete sequence of chromosome of Haliscomenobacter hydrossis DSM 1100.</title>
        <authorList>
            <consortium name="US DOE Joint Genome Institute (JGI-PGF)"/>
            <person name="Lucas S."/>
            <person name="Han J."/>
            <person name="Lapidus A."/>
            <person name="Bruce D."/>
            <person name="Goodwin L."/>
            <person name="Pitluck S."/>
            <person name="Peters L."/>
            <person name="Kyrpides N."/>
            <person name="Mavromatis K."/>
            <person name="Ivanova N."/>
            <person name="Ovchinnikova G."/>
            <person name="Pagani I."/>
            <person name="Daligault H."/>
            <person name="Detter J.C."/>
            <person name="Han C."/>
            <person name="Land M."/>
            <person name="Hauser L."/>
            <person name="Markowitz V."/>
            <person name="Cheng J.-F."/>
            <person name="Hugenholtz P."/>
            <person name="Woyke T."/>
            <person name="Wu D."/>
            <person name="Verbarg S."/>
            <person name="Frueling A."/>
            <person name="Brambilla E."/>
            <person name="Klenk H.-P."/>
            <person name="Eisen J.A."/>
        </authorList>
    </citation>
    <scope>NUCLEOTIDE SEQUENCE</scope>
    <source>
        <strain>DSM 1100</strain>
    </source>
</reference>
<dbReference type="Pfam" id="PF12146">
    <property type="entry name" value="Hydrolase_4"/>
    <property type="match status" value="1"/>
</dbReference>
<reference evidence="3 4" key="1">
    <citation type="journal article" date="2011" name="Stand. Genomic Sci.">
        <title>Complete genome sequence of Haliscomenobacter hydrossis type strain (O).</title>
        <authorList>
            <consortium name="US DOE Joint Genome Institute (JGI-PGF)"/>
            <person name="Daligault H."/>
            <person name="Lapidus A."/>
            <person name="Zeytun A."/>
            <person name="Nolan M."/>
            <person name="Lucas S."/>
            <person name="Del Rio T.G."/>
            <person name="Tice H."/>
            <person name="Cheng J.F."/>
            <person name="Tapia R."/>
            <person name="Han C."/>
            <person name="Goodwin L."/>
            <person name="Pitluck S."/>
            <person name="Liolios K."/>
            <person name="Pagani I."/>
            <person name="Ivanova N."/>
            <person name="Huntemann M."/>
            <person name="Mavromatis K."/>
            <person name="Mikhailova N."/>
            <person name="Pati A."/>
            <person name="Chen A."/>
            <person name="Palaniappan K."/>
            <person name="Land M."/>
            <person name="Hauser L."/>
            <person name="Brambilla E.M."/>
            <person name="Rohde M."/>
            <person name="Verbarg S."/>
            <person name="Goker M."/>
            <person name="Bristow J."/>
            <person name="Eisen J.A."/>
            <person name="Markowitz V."/>
            <person name="Hugenholtz P."/>
            <person name="Kyrpides N.C."/>
            <person name="Klenk H.P."/>
            <person name="Woyke T."/>
        </authorList>
    </citation>
    <scope>NUCLEOTIDE SEQUENCE [LARGE SCALE GENOMIC DNA]</scope>
    <source>
        <strain evidence="4">ATCC 27775 / DSM 1100 / LMG 10767 / O</strain>
    </source>
</reference>
<evidence type="ECO:0000313" key="3">
    <source>
        <dbReference type="EMBL" id="AEE52770.1"/>
    </source>
</evidence>
<protein>
    <submittedName>
        <fullName evidence="3">Alpha/beta hydrolase fold protein</fullName>
    </submittedName>
</protein>
<dbReference type="RefSeq" id="WP_013767305.1">
    <property type="nucleotide sequence ID" value="NC_015510.1"/>
</dbReference>
<dbReference type="OrthoDB" id="9796770at2"/>
<dbReference type="GO" id="GO:0006508">
    <property type="term" value="P:proteolysis"/>
    <property type="evidence" value="ECO:0007669"/>
    <property type="project" value="InterPro"/>
</dbReference>
<evidence type="ECO:0000256" key="1">
    <source>
        <dbReference type="ARBA" id="ARBA00022801"/>
    </source>
</evidence>
<dbReference type="PRINTS" id="PR00793">
    <property type="entry name" value="PROAMNOPTASE"/>
</dbReference>
<evidence type="ECO:0000313" key="4">
    <source>
        <dbReference type="Proteomes" id="UP000008461"/>
    </source>
</evidence>
<dbReference type="KEGG" id="hhy:Halhy_4942"/>
<dbReference type="eggNOG" id="COG2267">
    <property type="taxonomic scope" value="Bacteria"/>
</dbReference>
<organism evidence="3 4">
    <name type="scientific">Haliscomenobacter hydrossis (strain ATCC 27775 / DSM 1100 / LMG 10767 / O)</name>
    <dbReference type="NCBI Taxonomy" id="760192"/>
    <lineage>
        <taxon>Bacteria</taxon>
        <taxon>Pseudomonadati</taxon>
        <taxon>Bacteroidota</taxon>
        <taxon>Saprospiria</taxon>
        <taxon>Saprospirales</taxon>
        <taxon>Haliscomenobacteraceae</taxon>
        <taxon>Haliscomenobacter</taxon>
    </lineage>
</organism>
<dbReference type="Proteomes" id="UP000008461">
    <property type="component" value="Chromosome"/>
</dbReference>
<feature type="domain" description="Serine aminopeptidase S33" evidence="2">
    <location>
        <begin position="83"/>
        <end position="216"/>
    </location>
</feature>
<dbReference type="SUPFAM" id="SSF53474">
    <property type="entry name" value="alpha/beta-Hydrolases"/>
    <property type="match status" value="1"/>
</dbReference>
<gene>
    <name evidence="3" type="ordered locus">Halhy_4942</name>
</gene>
<dbReference type="InterPro" id="IPR002410">
    <property type="entry name" value="Peptidase_S33"/>
</dbReference>
<evidence type="ECO:0000259" key="2">
    <source>
        <dbReference type="Pfam" id="PF12146"/>
    </source>
</evidence>
<dbReference type="InterPro" id="IPR029058">
    <property type="entry name" value="AB_hydrolase_fold"/>
</dbReference>
<dbReference type="AlphaFoldDB" id="F4L061"/>
<dbReference type="EMBL" id="CP002691">
    <property type="protein sequence ID" value="AEE52770.1"/>
    <property type="molecule type" value="Genomic_DNA"/>
</dbReference>
<dbReference type="GO" id="GO:0008233">
    <property type="term" value="F:peptidase activity"/>
    <property type="evidence" value="ECO:0007669"/>
    <property type="project" value="InterPro"/>
</dbReference>
<dbReference type="InterPro" id="IPR022742">
    <property type="entry name" value="Hydrolase_4"/>
</dbReference>
<keyword evidence="4" id="KW-1185">Reference proteome</keyword>
<dbReference type="STRING" id="760192.Halhy_4942"/>
<dbReference type="HOGENOM" id="CLU_771089_0_0_10"/>